<keyword evidence="1" id="KW-0812">Transmembrane</keyword>
<evidence type="ECO:0000313" key="2">
    <source>
        <dbReference type="EnsemblMetazoa" id="GAUT017586-PA"/>
    </source>
</evidence>
<sequence>MNVTEVKLIKSTKMSQQRSHISLPGSEEIIRESFHIQSRNFVEMKTEDKIALPGSSQSLLQAFLKPLWRAKSVRYLVLLALSCVLLDMMISYTRIAGACHEGRAHFCDLGFTMGRMQISNNENHVA</sequence>
<dbReference type="AlphaFoldDB" id="A0A1A9UVZ1"/>
<accession>A0A1A9UVZ1</accession>
<evidence type="ECO:0000256" key="1">
    <source>
        <dbReference type="SAM" id="Phobius"/>
    </source>
</evidence>
<keyword evidence="1" id="KW-1133">Transmembrane helix</keyword>
<dbReference type="VEuPathDB" id="VectorBase:GAUT017586"/>
<reference evidence="2" key="1">
    <citation type="submission" date="2020-05" db="UniProtKB">
        <authorList>
            <consortium name="EnsemblMetazoa"/>
        </authorList>
    </citation>
    <scope>IDENTIFICATION</scope>
    <source>
        <strain evidence="2">TTRI</strain>
    </source>
</reference>
<evidence type="ECO:0000313" key="3">
    <source>
        <dbReference type="Proteomes" id="UP000078200"/>
    </source>
</evidence>
<protein>
    <submittedName>
        <fullName evidence="2">Uncharacterized protein</fullName>
    </submittedName>
</protein>
<keyword evidence="3" id="KW-1185">Reference proteome</keyword>
<name>A0A1A9UVZ1_GLOAU</name>
<organism evidence="2 3">
    <name type="scientific">Glossina austeni</name>
    <name type="common">Savannah tsetse fly</name>
    <dbReference type="NCBI Taxonomy" id="7395"/>
    <lineage>
        <taxon>Eukaryota</taxon>
        <taxon>Metazoa</taxon>
        <taxon>Ecdysozoa</taxon>
        <taxon>Arthropoda</taxon>
        <taxon>Hexapoda</taxon>
        <taxon>Insecta</taxon>
        <taxon>Pterygota</taxon>
        <taxon>Neoptera</taxon>
        <taxon>Endopterygota</taxon>
        <taxon>Diptera</taxon>
        <taxon>Brachycera</taxon>
        <taxon>Muscomorpha</taxon>
        <taxon>Hippoboscoidea</taxon>
        <taxon>Glossinidae</taxon>
        <taxon>Glossina</taxon>
    </lineage>
</organism>
<keyword evidence="1" id="KW-0472">Membrane</keyword>
<dbReference type="Proteomes" id="UP000078200">
    <property type="component" value="Unassembled WGS sequence"/>
</dbReference>
<feature type="transmembrane region" description="Helical" evidence="1">
    <location>
        <begin position="73"/>
        <end position="92"/>
    </location>
</feature>
<dbReference type="EnsemblMetazoa" id="GAUT017586-RA">
    <property type="protein sequence ID" value="GAUT017586-PA"/>
    <property type="gene ID" value="GAUT017586"/>
</dbReference>
<proteinExistence type="predicted"/>